<dbReference type="InterPro" id="IPR054841">
    <property type="entry name" value="carotdesatCrtD"/>
</dbReference>
<evidence type="ECO:0000313" key="9">
    <source>
        <dbReference type="Proteomes" id="UP000243106"/>
    </source>
</evidence>
<dbReference type="RefSeq" id="WP_093009152.1">
    <property type="nucleotide sequence ID" value="NZ_FOXV01000001.1"/>
</dbReference>
<dbReference type="InterPro" id="IPR002937">
    <property type="entry name" value="Amino_oxidase"/>
</dbReference>
<keyword evidence="4 5" id="KW-0560">Oxidoreductase</keyword>
<feature type="compositionally biased region" description="Low complexity" evidence="6">
    <location>
        <begin position="507"/>
        <end position="518"/>
    </location>
</feature>
<reference evidence="9" key="1">
    <citation type="submission" date="2016-10" db="EMBL/GenBank/DDBJ databases">
        <authorList>
            <person name="Varghese N."/>
            <person name="Submissions S."/>
        </authorList>
    </citation>
    <scope>NUCLEOTIDE SEQUENCE [LARGE SCALE GENOMIC DNA]</scope>
    <source>
        <strain evidence="9">JCM 10271</strain>
    </source>
</reference>
<comment type="pathway">
    <text evidence="1 5">Carotenoid biosynthesis.</text>
</comment>
<gene>
    <name evidence="8" type="ORF">SAMN05421853_101468</name>
</gene>
<dbReference type="NCBIfam" id="NF045637">
    <property type="entry name" value="carotdesatCrtDProt"/>
    <property type="match status" value="1"/>
</dbReference>
<feature type="domain" description="Amine oxidase" evidence="7">
    <location>
        <begin position="23"/>
        <end position="291"/>
    </location>
</feature>
<protein>
    <submittedName>
        <fullName evidence="8">1-hydroxycarotenoid 3,4-desaturase</fullName>
    </submittedName>
</protein>
<evidence type="ECO:0000256" key="2">
    <source>
        <dbReference type="ARBA" id="ARBA00006046"/>
    </source>
</evidence>
<evidence type="ECO:0000259" key="7">
    <source>
        <dbReference type="Pfam" id="PF01593"/>
    </source>
</evidence>
<dbReference type="Proteomes" id="UP000243106">
    <property type="component" value="Unassembled WGS sequence"/>
</dbReference>
<evidence type="ECO:0000313" key="8">
    <source>
        <dbReference type="EMBL" id="SFQ05807.1"/>
    </source>
</evidence>
<dbReference type="GO" id="GO:0016491">
    <property type="term" value="F:oxidoreductase activity"/>
    <property type="evidence" value="ECO:0007669"/>
    <property type="project" value="UniProtKB-KW"/>
</dbReference>
<keyword evidence="9" id="KW-1185">Reference proteome</keyword>
<proteinExistence type="inferred from homology"/>
<dbReference type="PANTHER" id="PTHR43734">
    <property type="entry name" value="PHYTOENE DESATURASE"/>
    <property type="match status" value="1"/>
</dbReference>
<dbReference type="InterPro" id="IPR014105">
    <property type="entry name" value="Carotenoid/retinoid_OxRdtase"/>
</dbReference>
<evidence type="ECO:0000256" key="1">
    <source>
        <dbReference type="ARBA" id="ARBA00004829"/>
    </source>
</evidence>
<sequence>MPSSDKCASRRSDPIVVIGAGVGGLSAALSLAAAGERVLVLEKEAQPGGKMRQVDGVDAGPTVLTLAWVFEEIFAKAGTRLSDHVRLTRQEVLARHFWRDGTVLDLFADPDKSAQAIRETSGDQGAREFRAFSDRARRLFDAFLGPMMLTPRPSLPRLVSTVLAQPRLMRDMGLGRSLEGLLRNSFTDPRLRQLFGRYATYVGGDPSKTPALYALIWHAEEQGVWAVDGGLSALAAAMSRQIEACGGEIRYDATVAEIETDGHAASGVRLHDDSRIKASRVIFNGDPRALAVGALGNSVRSAVGRLAEKPRSLSARVWAFSAKVEGPPICHHNVFFRSDPGPEFADIASGRATFDPTLYVCAEDRGGTLPPPARERFEIIINAPPLSSQPPDTEDFAQCLTRTFETLRAFDVSFDRAPPASALTTQAEFETLFPASLGSLYGQSPHGFTSALSRPTARSRIPGLYLCGGGVHPGPGVPMAALSGTHAAGAIMQDQTSTSRSHPMAMRGGTSTGSARTGNVPSRSSPS</sequence>
<dbReference type="EMBL" id="FOXV01000001">
    <property type="protein sequence ID" value="SFQ05807.1"/>
    <property type="molecule type" value="Genomic_DNA"/>
</dbReference>
<evidence type="ECO:0000256" key="4">
    <source>
        <dbReference type="ARBA" id="ARBA00023002"/>
    </source>
</evidence>
<evidence type="ECO:0000256" key="6">
    <source>
        <dbReference type="SAM" id="MobiDB-lite"/>
    </source>
</evidence>
<dbReference type="STRING" id="93684.SAMN05421853_101468"/>
<dbReference type="Gene3D" id="3.50.50.60">
    <property type="entry name" value="FAD/NAD(P)-binding domain"/>
    <property type="match status" value="2"/>
</dbReference>
<dbReference type="InterPro" id="IPR036188">
    <property type="entry name" value="FAD/NAD-bd_sf"/>
</dbReference>
<dbReference type="AlphaFoldDB" id="A0A1I5VEN9"/>
<evidence type="ECO:0000256" key="3">
    <source>
        <dbReference type="ARBA" id="ARBA00022746"/>
    </source>
</evidence>
<accession>A0A1I5VEN9</accession>
<dbReference type="SUPFAM" id="SSF51905">
    <property type="entry name" value="FAD/NAD(P)-binding domain"/>
    <property type="match status" value="1"/>
</dbReference>
<evidence type="ECO:0000256" key="5">
    <source>
        <dbReference type="RuleBase" id="RU362075"/>
    </source>
</evidence>
<name>A0A1I5VEN9_9RHOB</name>
<dbReference type="GO" id="GO:0016117">
    <property type="term" value="P:carotenoid biosynthetic process"/>
    <property type="evidence" value="ECO:0007669"/>
    <property type="project" value="UniProtKB-KW"/>
</dbReference>
<keyword evidence="3 5" id="KW-0125">Carotenoid biosynthesis</keyword>
<dbReference type="PANTHER" id="PTHR43734:SF7">
    <property type="entry name" value="4,4'-DIAPONEUROSPORENE OXYGENASE"/>
    <property type="match status" value="1"/>
</dbReference>
<organism evidence="8 9">
    <name type="scientific">Roseivivax halotolerans</name>
    <dbReference type="NCBI Taxonomy" id="93684"/>
    <lineage>
        <taxon>Bacteria</taxon>
        <taxon>Pseudomonadati</taxon>
        <taxon>Pseudomonadota</taxon>
        <taxon>Alphaproteobacteria</taxon>
        <taxon>Rhodobacterales</taxon>
        <taxon>Roseobacteraceae</taxon>
        <taxon>Roseivivax</taxon>
    </lineage>
</organism>
<comment type="similarity">
    <text evidence="2 5">Belongs to the carotenoid/retinoid oxidoreductase family.</text>
</comment>
<feature type="region of interest" description="Disordered" evidence="6">
    <location>
        <begin position="491"/>
        <end position="527"/>
    </location>
</feature>
<dbReference type="Pfam" id="PF01593">
    <property type="entry name" value="Amino_oxidase"/>
    <property type="match status" value="1"/>
</dbReference>
<dbReference type="NCBIfam" id="TIGR02734">
    <property type="entry name" value="crtI_fam"/>
    <property type="match status" value="1"/>
</dbReference>